<dbReference type="EMBL" id="LCIN01000009">
    <property type="protein sequence ID" value="KKT57023.1"/>
    <property type="molecule type" value="Genomic_DNA"/>
</dbReference>
<evidence type="ECO:0000313" key="2">
    <source>
        <dbReference type="Proteomes" id="UP000033977"/>
    </source>
</evidence>
<evidence type="ECO:0000313" key="1">
    <source>
        <dbReference type="EMBL" id="KKT57023.1"/>
    </source>
</evidence>
<protein>
    <submittedName>
        <fullName evidence="1">Uncharacterized protein</fullName>
    </submittedName>
</protein>
<sequence>MANEYTTTAPANIMPGSLRFPSEMISEYEDTSSRTSVWPSVYIEFPRPSLPSTAKTFDNGFIGILTDEEAESMKEDLKLFKKRFNDDFARKNKILFGY</sequence>
<name>A0A0G1IDX6_9BACT</name>
<gene>
    <name evidence="1" type="ORF">UW49_C0009G0044</name>
</gene>
<dbReference type="Proteomes" id="UP000033977">
    <property type="component" value="Unassembled WGS sequence"/>
</dbReference>
<organism evidence="1 2">
    <name type="scientific">Candidatus Giovannonibacteria bacterium GW2011_GWB1_44_23</name>
    <dbReference type="NCBI Taxonomy" id="1618652"/>
    <lineage>
        <taxon>Bacteria</taxon>
        <taxon>Candidatus Giovannoniibacteriota</taxon>
    </lineage>
</organism>
<dbReference type="AlphaFoldDB" id="A0A0G1IDX6"/>
<comment type="caution">
    <text evidence="1">The sequence shown here is derived from an EMBL/GenBank/DDBJ whole genome shotgun (WGS) entry which is preliminary data.</text>
</comment>
<accession>A0A0G1IDX6</accession>
<reference evidence="1 2" key="1">
    <citation type="journal article" date="2015" name="Nature">
        <title>rRNA introns, odd ribosomes, and small enigmatic genomes across a large radiation of phyla.</title>
        <authorList>
            <person name="Brown C.T."/>
            <person name="Hug L.A."/>
            <person name="Thomas B.C."/>
            <person name="Sharon I."/>
            <person name="Castelle C.J."/>
            <person name="Singh A."/>
            <person name="Wilkins M.J."/>
            <person name="Williams K.H."/>
            <person name="Banfield J.F."/>
        </authorList>
    </citation>
    <scope>NUCLEOTIDE SEQUENCE [LARGE SCALE GENOMIC DNA]</scope>
</reference>
<proteinExistence type="predicted"/>